<dbReference type="GO" id="GO:0005975">
    <property type="term" value="P:carbohydrate metabolic process"/>
    <property type="evidence" value="ECO:0007669"/>
    <property type="project" value="InterPro"/>
</dbReference>
<comment type="caution">
    <text evidence="3">The sequence shown here is derived from an EMBL/GenBank/DDBJ whole genome shotgun (WGS) entry which is preliminary data.</text>
</comment>
<dbReference type="EMBL" id="JACMSF010000001">
    <property type="protein sequence ID" value="MBC2900041.1"/>
    <property type="molecule type" value="Genomic_DNA"/>
</dbReference>
<organism evidence="3 4">
    <name type="scientific">Streptomyces cupreus</name>
    <dbReference type="NCBI Taxonomy" id="2759956"/>
    <lineage>
        <taxon>Bacteria</taxon>
        <taxon>Bacillati</taxon>
        <taxon>Actinomycetota</taxon>
        <taxon>Actinomycetes</taxon>
        <taxon>Kitasatosporales</taxon>
        <taxon>Streptomycetaceae</taxon>
        <taxon>Streptomyces</taxon>
    </lineage>
</organism>
<name>A0A7X1IWW1_9ACTN</name>
<dbReference type="InterPro" id="IPR011613">
    <property type="entry name" value="GH15-like"/>
</dbReference>
<gene>
    <name evidence="3" type="ORF">H4N64_00160</name>
</gene>
<dbReference type="PANTHER" id="PTHR31616:SF0">
    <property type="entry name" value="GLUCAN 1,4-ALPHA-GLUCOSIDASE"/>
    <property type="match status" value="1"/>
</dbReference>
<dbReference type="InterPro" id="IPR008928">
    <property type="entry name" value="6-hairpin_glycosidase_sf"/>
</dbReference>
<dbReference type="RefSeq" id="WP_186279721.1">
    <property type="nucleotide sequence ID" value="NZ_JACMSF010000001.1"/>
</dbReference>
<feature type="domain" description="GH15-like" evidence="1">
    <location>
        <begin position="230"/>
        <end position="602"/>
    </location>
</feature>
<accession>A0A7X1IWW1</accession>
<dbReference type="InterPro" id="IPR012341">
    <property type="entry name" value="6hp_glycosidase-like_sf"/>
</dbReference>
<evidence type="ECO:0000313" key="4">
    <source>
        <dbReference type="Proteomes" id="UP000584670"/>
    </source>
</evidence>
<protein>
    <submittedName>
        <fullName evidence="3">Glycoside hydrolase family 15 protein</fullName>
    </submittedName>
</protein>
<dbReference type="Pfam" id="PF00723">
    <property type="entry name" value="Glyco_hydro_15"/>
    <property type="match status" value="1"/>
</dbReference>
<evidence type="ECO:0000259" key="2">
    <source>
        <dbReference type="Pfam" id="PF19291"/>
    </source>
</evidence>
<reference evidence="3 4" key="1">
    <citation type="submission" date="2020-08" db="EMBL/GenBank/DDBJ databases">
        <title>Streptomyces sp. PSKA01 genome sequencing and assembly.</title>
        <authorList>
            <person name="Mandal S."/>
            <person name="Maiti P.K."/>
            <person name="Das P."/>
        </authorList>
    </citation>
    <scope>NUCLEOTIDE SEQUENCE [LARGE SCALE GENOMIC DNA]</scope>
    <source>
        <strain evidence="3 4">PSKA01</strain>
    </source>
</reference>
<dbReference type="Pfam" id="PF19291">
    <property type="entry name" value="TREH_N"/>
    <property type="match status" value="1"/>
</dbReference>
<proteinExistence type="predicted"/>
<feature type="domain" description="Trehalase-like N-terminal" evidence="2">
    <location>
        <begin position="2"/>
        <end position="110"/>
    </location>
</feature>
<dbReference type="Proteomes" id="UP000584670">
    <property type="component" value="Unassembled WGS sequence"/>
</dbReference>
<keyword evidence="4" id="KW-1185">Reference proteome</keyword>
<dbReference type="PANTHER" id="PTHR31616">
    <property type="entry name" value="TREHALASE"/>
    <property type="match status" value="1"/>
</dbReference>
<keyword evidence="3" id="KW-0378">Hydrolase</keyword>
<dbReference type="GO" id="GO:0004553">
    <property type="term" value="F:hydrolase activity, hydrolyzing O-glycosyl compounds"/>
    <property type="evidence" value="ECO:0007669"/>
    <property type="project" value="UniProtKB-ARBA"/>
</dbReference>
<sequence>MSTPIEDYALISDLETAAMVGRNGSIDWLCLPRFDSPACLAALLGTEDNGFWRVSPVARGPCTRRAYRPDTLILESRWDSATGSVRVTDFMPPRAQLPCIVRVVEGLSGSVTMRSELRLRFHQGRVVPWIRVTGRSTVAVAGPDAVWLNADAPVRALDRHDGADPAVRDSTVLDFTVPAGRRLALTLVWSPSHLPELPAPLCVPAETALKETGDFWRRWAGQCRYEGPWRDAVVRSLITLKALTYAPTGGIVAAPTTSLPGCIGGERNWDHRFCWLRDSTLTLSCLLRSGYRDEAAAWLDWLVRAIAGDPADLQTVYGVGGQRLLPETEAPWLTGYEGSRPVRFGNSAVSQFQLDVYGEVLDTLHLSLRAGIRMPAHVWSLVEAMMGHLHRHWREPDKGLWQVRGPQRQFVHSKVMAWVAADRALRMGVLLGRNGASGEWRAMRDEVHRQVCREGWDVQQRSFVQSYGSSALDASALLIPRLGFLPAWDERVRGTVRAMRELDHGGFVRRYAPDNQGEHNSQGVHSVDGMHGIEGAFVACSLWYADALAATGHVERAREAFERVLAIRNDVGLLSEQWDPDAGRQLGNAPQAFSHIALVETAFALSGLSSCAAGRSVPRARSTSR</sequence>
<dbReference type="InterPro" id="IPR045582">
    <property type="entry name" value="Trehalase-like_N"/>
</dbReference>
<evidence type="ECO:0000259" key="1">
    <source>
        <dbReference type="Pfam" id="PF00723"/>
    </source>
</evidence>
<dbReference type="AlphaFoldDB" id="A0A7X1IWW1"/>
<dbReference type="Gene3D" id="1.50.10.10">
    <property type="match status" value="1"/>
</dbReference>
<evidence type="ECO:0000313" key="3">
    <source>
        <dbReference type="EMBL" id="MBC2900041.1"/>
    </source>
</evidence>
<dbReference type="SUPFAM" id="SSF48208">
    <property type="entry name" value="Six-hairpin glycosidases"/>
    <property type="match status" value="1"/>
</dbReference>